<protein>
    <recommendedName>
        <fullName evidence="3">Nucleotidyltransferase DUF2204</fullName>
    </recommendedName>
</protein>
<dbReference type="RefSeq" id="WP_136876828.1">
    <property type="nucleotide sequence ID" value="NZ_SWBO01000004.1"/>
</dbReference>
<evidence type="ECO:0000313" key="1">
    <source>
        <dbReference type="EMBL" id="TKC01460.1"/>
    </source>
</evidence>
<dbReference type="EMBL" id="SWBO01000004">
    <property type="protein sequence ID" value="TKC01460.1"/>
    <property type="molecule type" value="Genomic_DNA"/>
</dbReference>
<sequence length="159" mass="18596">MDILLEDHKQLLLSLLANKVDFILIGGYAVIHYGYERTTSDMDIWLMPDNNNKERLIKALNEFGIIEEDLKILNTIDFSEVFVFSIGEQPNKIDFLTKVQGLNYETANAKKIFFPLKDKKVPIIQYHHLLQIKMIAGRTQDKADVEILQKINQFRENKW</sequence>
<dbReference type="AlphaFoldDB" id="A0A4U1CCC4"/>
<dbReference type="Proteomes" id="UP000310477">
    <property type="component" value="Unassembled WGS sequence"/>
</dbReference>
<dbReference type="InterPro" id="IPR043519">
    <property type="entry name" value="NT_sf"/>
</dbReference>
<dbReference type="OrthoDB" id="121150at2"/>
<comment type="caution">
    <text evidence="1">The sequence shown here is derived from an EMBL/GenBank/DDBJ whole genome shotgun (WGS) entry which is preliminary data.</text>
</comment>
<evidence type="ECO:0008006" key="3">
    <source>
        <dbReference type="Google" id="ProtNLM"/>
    </source>
</evidence>
<name>A0A4U1CCC4_9SPHI</name>
<reference evidence="1 2" key="1">
    <citation type="submission" date="2019-04" db="EMBL/GenBank/DDBJ databases">
        <title>Pedobacter sp. AR-2-6 sp. nov., isolated from Arctic soil.</title>
        <authorList>
            <person name="Dahal R.H."/>
            <person name="Kim D.-U."/>
        </authorList>
    </citation>
    <scope>NUCLEOTIDE SEQUENCE [LARGE SCALE GENOMIC DNA]</scope>
    <source>
        <strain evidence="1 2">AR-2-6</strain>
    </source>
</reference>
<dbReference type="SUPFAM" id="SSF81301">
    <property type="entry name" value="Nucleotidyltransferase"/>
    <property type="match status" value="1"/>
</dbReference>
<organism evidence="1 2">
    <name type="scientific">Pedobacter cryotolerans</name>
    <dbReference type="NCBI Taxonomy" id="2571270"/>
    <lineage>
        <taxon>Bacteria</taxon>
        <taxon>Pseudomonadati</taxon>
        <taxon>Bacteroidota</taxon>
        <taxon>Sphingobacteriia</taxon>
        <taxon>Sphingobacteriales</taxon>
        <taxon>Sphingobacteriaceae</taxon>
        <taxon>Pedobacter</taxon>
    </lineage>
</organism>
<keyword evidence="2" id="KW-1185">Reference proteome</keyword>
<gene>
    <name evidence="1" type="ORF">FA045_09500</name>
</gene>
<proteinExistence type="predicted"/>
<evidence type="ECO:0000313" key="2">
    <source>
        <dbReference type="Proteomes" id="UP000310477"/>
    </source>
</evidence>
<accession>A0A4U1CCC4</accession>
<dbReference type="Gene3D" id="3.30.460.40">
    <property type="match status" value="1"/>
</dbReference>